<organism evidence="1 2">
    <name type="scientific">Candidatus Paracaedimonas acanthamoebae</name>
    <dbReference type="NCBI Taxonomy" id="244581"/>
    <lineage>
        <taxon>Bacteria</taxon>
        <taxon>Pseudomonadati</taxon>
        <taxon>Pseudomonadota</taxon>
        <taxon>Alphaproteobacteria</taxon>
        <taxon>Holosporales</taxon>
        <taxon>Caedimonadaceae</taxon>
        <taxon>Candidatus Paracaedimonas</taxon>
    </lineage>
</organism>
<protein>
    <submittedName>
        <fullName evidence="1">Uncharacterized protein</fullName>
    </submittedName>
</protein>
<dbReference type="AlphaFoldDB" id="A0A8J7TTY7"/>
<name>A0A8J7TTY7_9PROT</name>
<reference evidence="1" key="1">
    <citation type="submission" date="2021-02" db="EMBL/GenBank/DDBJ databases">
        <title>Thiocyanate and organic carbon inputs drive convergent selection for specific autotrophic Afipia and Thiobacillus strains within complex microbiomes.</title>
        <authorList>
            <person name="Huddy R.J."/>
            <person name="Sachdeva R."/>
            <person name="Kadzinga F."/>
            <person name="Kantor R.S."/>
            <person name="Harrison S.T.L."/>
            <person name="Banfield J.F."/>
        </authorList>
    </citation>
    <scope>NUCLEOTIDE SEQUENCE</scope>
    <source>
        <strain evidence="1">SCN18_10_11_15_R4_P_38_20</strain>
    </source>
</reference>
<sequence length="202" mass="22766">MSMIKNLKHLKNFFALLSLVCVVGCAKDDDARDPKLNLNTVSISLDNDANRNSATAIELLIVYKMELLKALMKINSTDYFASSDQIKRDYPELVQVYRWELTPGQAISDYEIKATGDEPLGIVIFADYLTPGNHRERVGNATDIHLRLRNEDFCILEQGCRFEKTGPAKSAEDLLLETIRAGMASKPIDVTEQKEEVEKKNL</sequence>
<accession>A0A8J7TTY7</accession>
<dbReference type="EMBL" id="JAFKGL010000022">
    <property type="protein sequence ID" value="MBN9413380.1"/>
    <property type="molecule type" value="Genomic_DNA"/>
</dbReference>
<gene>
    <name evidence="1" type="ORF">J0H12_05610</name>
</gene>
<evidence type="ECO:0000313" key="2">
    <source>
        <dbReference type="Proteomes" id="UP000664414"/>
    </source>
</evidence>
<evidence type="ECO:0000313" key="1">
    <source>
        <dbReference type="EMBL" id="MBN9413380.1"/>
    </source>
</evidence>
<proteinExistence type="predicted"/>
<comment type="caution">
    <text evidence="1">The sequence shown here is derived from an EMBL/GenBank/DDBJ whole genome shotgun (WGS) entry which is preliminary data.</text>
</comment>
<dbReference type="Proteomes" id="UP000664414">
    <property type="component" value="Unassembled WGS sequence"/>
</dbReference>